<proteinExistence type="predicted"/>
<evidence type="ECO:0000313" key="2">
    <source>
        <dbReference type="EMBL" id="KAJ4246271.1"/>
    </source>
</evidence>
<name>A0A9W8RLK2_9HYPO</name>
<sequence length="728" mass="83263">MLETLNIFSKAPKWLSDCTTCQAIWRRLTDDKYTDEINLGSFEEALSTQCSTHKPLIQSFFEYVCAEGDYPTSKDVGFDEGYEGDSLQIRDTLSGRRFESWGLLLVKKSVPDHPGTGRKLDPDWVDLDILNKWKHTCLSSHGTKCENPLRIWHTRPAWLIDVGGKCLVPGTVAESYVALSYTYGRHTQIPIDAGTLAKLQEPQALESPQLSEYVAPIIRNAIYLTSAIGERYLWADALCITHHDRRITTEQLSLMGAIYANAVVTIIAADGDSESGLAGLKGISKSRQMNQKILPFRDEQLIVRNTELFDLYRGLPYYERGWIYQEYKMSQRRILFNRGELHWECQCSVWHEEMIPGAEIDKYVDTRLKLLLAGFCDDNALKSLIEEYNELTLRYDEDALPAISGLLSVISRSFEGGFLYGIPEMFFERGLCWKPSTSMFNLRRRVRSSRPEDTQLTPDGLPSWSWVGWQGEVSAGFNEATRVTVMDYIEETIPITEWYTSHSPTDPPSKWRRIRSTWYEKRDCYKDFAKPLPPGWTRHDTPAVSPWHGEPRLYPDGCDKYVFTHDAMPETSEGLPPEWYYPFPVIDIQETTPPVMPEQTQYLFCETTKARLSGYHGGDGNEVVFRSSLKEQIGTLYLVNNEFLPLFPKSLDDKGFEVDLVAVCKTRTYSKTFNEETGTFGLPLTNGNTYNVLWIEWKDGIAYRLASGQVDAGEWEKLDQERISLILG</sequence>
<dbReference type="Proteomes" id="UP001152049">
    <property type="component" value="Unassembled WGS sequence"/>
</dbReference>
<dbReference type="PANTHER" id="PTHR33112:SF12">
    <property type="entry name" value="HETEROKARYON INCOMPATIBILITY DOMAIN-CONTAINING PROTEIN"/>
    <property type="match status" value="1"/>
</dbReference>
<keyword evidence="3" id="KW-1185">Reference proteome</keyword>
<feature type="domain" description="Heterokaryon incompatibility" evidence="1">
    <location>
        <begin position="176"/>
        <end position="326"/>
    </location>
</feature>
<evidence type="ECO:0000313" key="3">
    <source>
        <dbReference type="Proteomes" id="UP001152049"/>
    </source>
</evidence>
<dbReference type="AlphaFoldDB" id="A0A9W8RLK2"/>
<dbReference type="InterPro" id="IPR010730">
    <property type="entry name" value="HET"/>
</dbReference>
<gene>
    <name evidence="2" type="ORF">NW762_013622</name>
</gene>
<accession>A0A9W8RLK2</accession>
<dbReference type="Pfam" id="PF06985">
    <property type="entry name" value="HET"/>
    <property type="match status" value="1"/>
</dbReference>
<dbReference type="EMBL" id="JAOQAZ010000043">
    <property type="protein sequence ID" value="KAJ4246271.1"/>
    <property type="molecule type" value="Genomic_DNA"/>
</dbReference>
<organism evidence="2 3">
    <name type="scientific">Fusarium torreyae</name>
    <dbReference type="NCBI Taxonomy" id="1237075"/>
    <lineage>
        <taxon>Eukaryota</taxon>
        <taxon>Fungi</taxon>
        <taxon>Dikarya</taxon>
        <taxon>Ascomycota</taxon>
        <taxon>Pezizomycotina</taxon>
        <taxon>Sordariomycetes</taxon>
        <taxon>Hypocreomycetidae</taxon>
        <taxon>Hypocreales</taxon>
        <taxon>Nectriaceae</taxon>
        <taxon>Fusarium</taxon>
    </lineage>
</organism>
<evidence type="ECO:0000259" key="1">
    <source>
        <dbReference type="Pfam" id="PF06985"/>
    </source>
</evidence>
<dbReference type="OrthoDB" id="5135333at2759"/>
<comment type="caution">
    <text evidence="2">The sequence shown here is derived from an EMBL/GenBank/DDBJ whole genome shotgun (WGS) entry which is preliminary data.</text>
</comment>
<reference evidence="2" key="1">
    <citation type="submission" date="2022-09" db="EMBL/GenBank/DDBJ databases">
        <title>Fusarium specimens isolated from Avocado Roots.</title>
        <authorList>
            <person name="Stajich J."/>
            <person name="Roper C."/>
            <person name="Heimlech-Rivalta G."/>
        </authorList>
    </citation>
    <scope>NUCLEOTIDE SEQUENCE</scope>
    <source>
        <strain evidence="2">CF00136</strain>
    </source>
</reference>
<dbReference type="PANTHER" id="PTHR33112">
    <property type="entry name" value="DOMAIN PROTEIN, PUTATIVE-RELATED"/>
    <property type="match status" value="1"/>
</dbReference>
<protein>
    <recommendedName>
        <fullName evidence="1">Heterokaryon incompatibility domain-containing protein</fullName>
    </recommendedName>
</protein>